<protein>
    <submittedName>
        <fullName evidence="3">Tripartite-type tricarboxylate transporter receptor subunit TctC</fullName>
    </submittedName>
</protein>
<gene>
    <name evidence="3" type="ORF">J2W36_003061</name>
</gene>
<dbReference type="PIRSF" id="PIRSF017082">
    <property type="entry name" value="YflP"/>
    <property type="match status" value="1"/>
</dbReference>
<feature type="chain" id="PRO_5045999041" evidence="2">
    <location>
        <begin position="32"/>
        <end position="332"/>
    </location>
</feature>
<dbReference type="PANTHER" id="PTHR42928:SF5">
    <property type="entry name" value="BLR1237 PROTEIN"/>
    <property type="match status" value="1"/>
</dbReference>
<organism evidence="3 4">
    <name type="scientific">Variovorax ginsengisoli</name>
    <dbReference type="NCBI Taxonomy" id="363844"/>
    <lineage>
        <taxon>Bacteria</taxon>
        <taxon>Pseudomonadati</taxon>
        <taxon>Pseudomonadota</taxon>
        <taxon>Betaproteobacteria</taxon>
        <taxon>Burkholderiales</taxon>
        <taxon>Comamonadaceae</taxon>
        <taxon>Variovorax</taxon>
    </lineage>
</organism>
<evidence type="ECO:0000313" key="3">
    <source>
        <dbReference type="EMBL" id="MDP9900795.1"/>
    </source>
</evidence>
<dbReference type="InterPro" id="IPR005064">
    <property type="entry name" value="BUG"/>
</dbReference>
<dbReference type="Pfam" id="PF03401">
    <property type="entry name" value="TctC"/>
    <property type="match status" value="1"/>
</dbReference>
<accession>A0ABT9S8V9</accession>
<dbReference type="PANTHER" id="PTHR42928">
    <property type="entry name" value="TRICARBOXYLATE-BINDING PROTEIN"/>
    <property type="match status" value="1"/>
</dbReference>
<keyword evidence="2" id="KW-0732">Signal</keyword>
<feature type="signal peptide" evidence="2">
    <location>
        <begin position="1"/>
        <end position="31"/>
    </location>
</feature>
<dbReference type="InterPro" id="IPR042100">
    <property type="entry name" value="Bug_dom1"/>
</dbReference>
<evidence type="ECO:0000256" key="2">
    <source>
        <dbReference type="SAM" id="SignalP"/>
    </source>
</evidence>
<dbReference type="Proteomes" id="UP001226867">
    <property type="component" value="Unassembled WGS sequence"/>
</dbReference>
<dbReference type="RefSeq" id="WP_307690584.1">
    <property type="nucleotide sequence ID" value="NZ_JAUSRO010000009.1"/>
</dbReference>
<keyword evidence="3" id="KW-0675">Receptor</keyword>
<keyword evidence="4" id="KW-1185">Reference proteome</keyword>
<dbReference type="Gene3D" id="3.40.190.150">
    <property type="entry name" value="Bordetella uptake gene, domain 1"/>
    <property type="match status" value="1"/>
</dbReference>
<sequence>MHTNSLKRTAWNFRPLGLGLIALALCGPTCAQTKWPGNTAVKILVGNAPGGASDNLARALALEMSRKLDHPVIVENVSGAHGAQAAQKVLAAEPDGQTLLFGSTSDLVVLPLTTRQAGYQPSDFTAIAKISSSPMVLVARPNLSSRTVHEIIEVARGHPQKLSMGTTYERSVQSLAASAFMRTAKVEMALVRYRGGAPILEDLSQGRLDLAVLTLPSVLRQARTGKIRIIGLMTPNRVAMAPEVPTLSESYTIGGISMLVWVGMAGPPKLPPAVVTQINKVIGDVLADPKFGAARLEAGDILEPPAPSTVFAQFIEDEAAFYRTLLRFLPSP</sequence>
<dbReference type="CDD" id="cd07012">
    <property type="entry name" value="PBP2_Bug_TTT"/>
    <property type="match status" value="1"/>
</dbReference>
<evidence type="ECO:0000313" key="4">
    <source>
        <dbReference type="Proteomes" id="UP001226867"/>
    </source>
</evidence>
<dbReference type="SUPFAM" id="SSF53850">
    <property type="entry name" value="Periplasmic binding protein-like II"/>
    <property type="match status" value="1"/>
</dbReference>
<dbReference type="EMBL" id="JAUSRO010000009">
    <property type="protein sequence ID" value="MDP9900795.1"/>
    <property type="molecule type" value="Genomic_DNA"/>
</dbReference>
<dbReference type="Gene3D" id="3.40.190.10">
    <property type="entry name" value="Periplasmic binding protein-like II"/>
    <property type="match status" value="1"/>
</dbReference>
<proteinExistence type="inferred from homology"/>
<name>A0ABT9S8V9_9BURK</name>
<comment type="caution">
    <text evidence="3">The sequence shown here is derived from an EMBL/GenBank/DDBJ whole genome shotgun (WGS) entry which is preliminary data.</text>
</comment>
<comment type="similarity">
    <text evidence="1">Belongs to the UPF0065 (bug) family.</text>
</comment>
<evidence type="ECO:0000256" key="1">
    <source>
        <dbReference type="ARBA" id="ARBA00006987"/>
    </source>
</evidence>
<reference evidence="3 4" key="1">
    <citation type="submission" date="2023-07" db="EMBL/GenBank/DDBJ databases">
        <title>Sorghum-associated microbial communities from plants grown in Nebraska, USA.</title>
        <authorList>
            <person name="Schachtman D."/>
        </authorList>
    </citation>
    <scope>NUCLEOTIDE SEQUENCE [LARGE SCALE GENOMIC DNA]</scope>
    <source>
        <strain evidence="3 4">DS1607</strain>
    </source>
</reference>